<organism evidence="1">
    <name type="scientific">Siphoviridae sp. ctX581</name>
    <dbReference type="NCBI Taxonomy" id="2826365"/>
    <lineage>
        <taxon>Viruses</taxon>
        <taxon>Duplodnaviria</taxon>
        <taxon>Heunggongvirae</taxon>
        <taxon>Uroviricota</taxon>
        <taxon>Caudoviricetes</taxon>
    </lineage>
</organism>
<proteinExistence type="predicted"/>
<sequence length="62" mass="7522">MRKAEIDEYIQKLINTPPTIDGQYTTEFEDSFSKEEWNYFIEKLTEISFTWTPPDEYFYKGP</sequence>
<name>A0A8S5MDV0_9CAUD</name>
<protein>
    <submittedName>
        <fullName evidence="1">Uncharacterized protein</fullName>
    </submittedName>
</protein>
<dbReference type="EMBL" id="BK014883">
    <property type="protein sequence ID" value="DAD80344.1"/>
    <property type="molecule type" value="Genomic_DNA"/>
</dbReference>
<evidence type="ECO:0000313" key="1">
    <source>
        <dbReference type="EMBL" id="DAD80344.1"/>
    </source>
</evidence>
<accession>A0A8S5MDV0</accession>
<reference evidence="1" key="1">
    <citation type="journal article" date="2021" name="Proc. Natl. Acad. Sci. U.S.A.">
        <title>A Catalog of Tens of Thousands of Viruses from Human Metagenomes Reveals Hidden Associations with Chronic Diseases.</title>
        <authorList>
            <person name="Tisza M.J."/>
            <person name="Buck C.B."/>
        </authorList>
    </citation>
    <scope>NUCLEOTIDE SEQUENCE</scope>
    <source>
        <strain evidence="1">CtX581</strain>
    </source>
</reference>